<reference evidence="3 4" key="1">
    <citation type="submission" date="2016-10" db="EMBL/GenBank/DDBJ databases">
        <authorList>
            <person name="de Groot N.N."/>
        </authorList>
    </citation>
    <scope>NUCLEOTIDE SEQUENCE [LARGE SCALE GENOMIC DNA]</scope>
    <source>
        <strain evidence="3 4">CGMCC 1.6114</strain>
    </source>
</reference>
<feature type="signal peptide" evidence="1">
    <location>
        <begin position="1"/>
        <end position="20"/>
    </location>
</feature>
<dbReference type="SUPFAM" id="SSF50156">
    <property type="entry name" value="PDZ domain-like"/>
    <property type="match status" value="1"/>
</dbReference>
<dbReference type="OrthoDB" id="3521766at2"/>
<dbReference type="AlphaFoldDB" id="A0A1I6U3Q6"/>
<dbReference type="InterPro" id="IPR036034">
    <property type="entry name" value="PDZ_sf"/>
</dbReference>
<dbReference type="RefSeq" id="WP_083425935.1">
    <property type="nucleotide sequence ID" value="NZ_FPAG01000006.1"/>
</dbReference>
<sequence>MRKLASFCLISLFVIQGVCAQTGFRFKNGASEETIKFELINNLIIFPLKVNNVELSFILDTGVSSPILFNIYQSDSLQIRNVEEITLKGLGEGDPIKAFKSSKNVFATAETYNPNQDFYVVIDAAINFSPRLGVPVHGIIGYDFFRDFVVEINYASEKIKLFKPDDYNYRNCTRCNSIDISLLRKKPYLNAKVGLEGKEIPVRLLIDSGSSDALWLFPNKEMGIKVPVKNFEDFLGRGLSGSVYGNKAKTDYFEVGDYQLASTNVAFPSEESIQHLTNPGTRNGSVGGEILKRFNVVFDYPNRKVTIKKNKHFNDDFRFNLSGIELMHNGLRPVEVKARKYEGVVKEEDPTGAIKILLDDSTRFELHPSIEIAEIREKSLADEVGLKVGDVIISVNGDSVYDKSLQEISGMLNEKVGKKIRLVIDRNGIELKFSFELVDVL</sequence>
<dbReference type="PROSITE" id="PS50106">
    <property type="entry name" value="PDZ"/>
    <property type="match status" value="1"/>
</dbReference>
<dbReference type="InterPro" id="IPR021109">
    <property type="entry name" value="Peptidase_aspartic_dom_sf"/>
</dbReference>
<name>A0A1I6U3Q6_9FLAO</name>
<accession>A0A1I6U3Q6</accession>
<evidence type="ECO:0000256" key="1">
    <source>
        <dbReference type="SAM" id="SignalP"/>
    </source>
</evidence>
<gene>
    <name evidence="3" type="ORF">SAMN04487906_2351</name>
</gene>
<dbReference type="EMBL" id="FPAG01000006">
    <property type="protein sequence ID" value="SFS96051.1"/>
    <property type="molecule type" value="Genomic_DNA"/>
</dbReference>
<dbReference type="SMART" id="SM00228">
    <property type="entry name" value="PDZ"/>
    <property type="match status" value="1"/>
</dbReference>
<dbReference type="Pfam" id="PF17820">
    <property type="entry name" value="PDZ_6"/>
    <property type="match status" value="1"/>
</dbReference>
<evidence type="ECO:0000313" key="4">
    <source>
        <dbReference type="Proteomes" id="UP000183209"/>
    </source>
</evidence>
<evidence type="ECO:0000259" key="2">
    <source>
        <dbReference type="PROSITE" id="PS50106"/>
    </source>
</evidence>
<proteinExistence type="predicted"/>
<dbReference type="Proteomes" id="UP000183209">
    <property type="component" value="Unassembled WGS sequence"/>
</dbReference>
<dbReference type="InterPro" id="IPR041489">
    <property type="entry name" value="PDZ_6"/>
</dbReference>
<protein>
    <submittedName>
        <fullName evidence="3">PDZ domain (Also known as DHR or GLGF)</fullName>
    </submittedName>
</protein>
<feature type="domain" description="PDZ" evidence="2">
    <location>
        <begin position="343"/>
        <end position="414"/>
    </location>
</feature>
<organism evidence="3 4">
    <name type="scientific">Zhouia amylolytica</name>
    <dbReference type="NCBI Taxonomy" id="376730"/>
    <lineage>
        <taxon>Bacteria</taxon>
        <taxon>Pseudomonadati</taxon>
        <taxon>Bacteroidota</taxon>
        <taxon>Flavobacteriia</taxon>
        <taxon>Flavobacteriales</taxon>
        <taxon>Flavobacteriaceae</taxon>
        <taxon>Zhouia</taxon>
    </lineage>
</organism>
<dbReference type="Gene3D" id="2.40.70.10">
    <property type="entry name" value="Acid Proteases"/>
    <property type="match status" value="1"/>
</dbReference>
<evidence type="ECO:0000313" key="3">
    <source>
        <dbReference type="EMBL" id="SFS96051.1"/>
    </source>
</evidence>
<keyword evidence="1" id="KW-0732">Signal</keyword>
<feature type="chain" id="PRO_5010205970" evidence="1">
    <location>
        <begin position="21"/>
        <end position="441"/>
    </location>
</feature>
<dbReference type="InterPro" id="IPR001478">
    <property type="entry name" value="PDZ"/>
</dbReference>
<dbReference type="Gene3D" id="2.30.42.10">
    <property type="match status" value="1"/>
</dbReference>